<feature type="domain" description="YhcG PDDEXK nuclease" evidence="1">
    <location>
        <begin position="2"/>
        <end position="98"/>
    </location>
</feature>
<dbReference type="InterPro" id="IPR009362">
    <property type="entry name" value="YhcG_C"/>
</dbReference>
<reference evidence="2" key="1">
    <citation type="journal article" date="2015" name="Nature">
        <title>Complex archaea that bridge the gap between prokaryotes and eukaryotes.</title>
        <authorList>
            <person name="Spang A."/>
            <person name="Saw J.H."/>
            <person name="Jorgensen S.L."/>
            <person name="Zaremba-Niedzwiedzka K."/>
            <person name="Martijn J."/>
            <person name="Lind A.E."/>
            <person name="van Eijk R."/>
            <person name="Schleper C."/>
            <person name="Guy L."/>
            <person name="Ettema T.J."/>
        </authorList>
    </citation>
    <scope>NUCLEOTIDE SEQUENCE</scope>
</reference>
<dbReference type="InterPro" id="IPR053148">
    <property type="entry name" value="PD-DEXK-like_domain"/>
</dbReference>
<dbReference type="EMBL" id="LAZR01022291">
    <property type="protein sequence ID" value="KKL82384.1"/>
    <property type="molecule type" value="Genomic_DNA"/>
</dbReference>
<protein>
    <recommendedName>
        <fullName evidence="1">YhcG PDDEXK nuclease domain-containing protein</fullName>
    </recommendedName>
</protein>
<dbReference type="Pfam" id="PF06250">
    <property type="entry name" value="YhcG_C"/>
    <property type="match status" value="1"/>
</dbReference>
<organism evidence="2">
    <name type="scientific">marine sediment metagenome</name>
    <dbReference type="NCBI Taxonomy" id="412755"/>
    <lineage>
        <taxon>unclassified sequences</taxon>
        <taxon>metagenomes</taxon>
        <taxon>ecological metagenomes</taxon>
    </lineage>
</organism>
<evidence type="ECO:0000259" key="1">
    <source>
        <dbReference type="Pfam" id="PF06250"/>
    </source>
</evidence>
<dbReference type="GO" id="GO:0003676">
    <property type="term" value="F:nucleic acid binding"/>
    <property type="evidence" value="ECO:0007669"/>
    <property type="project" value="InterPro"/>
</dbReference>
<dbReference type="AlphaFoldDB" id="A0A0F9F7L5"/>
<gene>
    <name evidence="2" type="ORF">LCGC14_1985290</name>
</gene>
<dbReference type="InterPro" id="IPR011856">
    <property type="entry name" value="tRNA_endonuc-like_dom_sf"/>
</dbReference>
<sequence>MSNKEYFIDLLFYHLKLRSFVVVELKAKEFTPRDAGQMNFYLTAVDEILKHSNDNPTIGLLLCKTKNKVVAEYALRDITKPIGISDHKTKIMGSLLKKFERISAYN</sequence>
<dbReference type="PANTHER" id="PTHR30547">
    <property type="entry name" value="UNCHARACTERIZED PROTEIN YHCG-RELATED"/>
    <property type="match status" value="1"/>
</dbReference>
<accession>A0A0F9F7L5</accession>
<proteinExistence type="predicted"/>
<comment type="caution">
    <text evidence="2">The sequence shown here is derived from an EMBL/GenBank/DDBJ whole genome shotgun (WGS) entry which is preliminary data.</text>
</comment>
<name>A0A0F9F7L5_9ZZZZ</name>
<evidence type="ECO:0000313" key="2">
    <source>
        <dbReference type="EMBL" id="KKL82384.1"/>
    </source>
</evidence>
<dbReference type="Gene3D" id="3.40.1350.10">
    <property type="match status" value="1"/>
</dbReference>
<dbReference type="PANTHER" id="PTHR30547:SF0">
    <property type="entry name" value="BLR8175 PROTEIN"/>
    <property type="match status" value="1"/>
</dbReference>